<dbReference type="InterPro" id="IPR000030">
    <property type="entry name" value="PPE_dom"/>
</dbReference>
<dbReference type="RefSeq" id="WP_130344278.1">
    <property type="nucleotide sequence ID" value="NZ_SGWQ01000003.1"/>
</dbReference>
<evidence type="ECO:0000256" key="2">
    <source>
        <dbReference type="SAM" id="Coils"/>
    </source>
</evidence>
<evidence type="ECO:0000256" key="3">
    <source>
        <dbReference type="SAM" id="MobiDB-lite"/>
    </source>
</evidence>
<sequence length="433" mass="42967">MVDVRWDGVSHEQIHTDINNGQGASASSAHAQAWDGVAKSLERINGDLQAELSRLGAVWEGKAADNTKAGSTPLVQWSETTNGHATNMKTTAEWQGNFIGEARSGVPKPVQVTTPEPSTGDYMNAYANPFSSKTVAGVEQQARDHEAQEKARREAEQKARQAMTSYQSSSDMNVNTMATFETPPQVVVGVPEPQPRGGQVGPPGVGVDGPNGSTNTSSAPTLTGAGGSVPGAPGTGGGGTGPGGHVPGAPGTGGPGGPGPGGYPGAPGTTNPGGWSPIRPQNTGKPPTTNTPPNLGPNSGQEYGMPGPFGPGGTSFGDDEAARRGGPGSRGVGGPGGLGGANADGQRAGKGGPGGFGGMGGADDMAHRAGGAGGPGGRGAGGMGGGMPMGGARGQGEEDEEHETPDYLIGASDVWGDDRKVAPPVIGEKPQQK</sequence>
<feature type="domain" description="PPE" evidence="4">
    <location>
        <begin position="16"/>
        <end position="174"/>
    </location>
</feature>
<feature type="compositionally biased region" description="Gly residues" evidence="3">
    <location>
        <begin position="224"/>
        <end position="265"/>
    </location>
</feature>
<proteinExistence type="inferred from homology"/>
<comment type="caution">
    <text evidence="5">The sequence shown here is derived from an EMBL/GenBank/DDBJ whole genome shotgun (WGS) entry which is preliminary data.</text>
</comment>
<dbReference type="EMBL" id="SGWQ01000003">
    <property type="protein sequence ID" value="RZS41356.1"/>
    <property type="molecule type" value="Genomic_DNA"/>
</dbReference>
<dbReference type="AlphaFoldDB" id="A0A4Q7KXH9"/>
<evidence type="ECO:0000313" key="6">
    <source>
        <dbReference type="Proteomes" id="UP000294257"/>
    </source>
</evidence>
<feature type="compositionally biased region" description="Gly residues" evidence="3">
    <location>
        <begin position="370"/>
        <end position="394"/>
    </location>
</feature>
<keyword evidence="6" id="KW-1185">Reference proteome</keyword>
<feature type="compositionally biased region" description="Low complexity" evidence="3">
    <location>
        <begin position="266"/>
        <end position="298"/>
    </location>
</feature>
<reference evidence="5 6" key="1">
    <citation type="submission" date="2019-02" db="EMBL/GenBank/DDBJ databases">
        <title>Genomic Encyclopedia of Type Strains, Phase IV (KMG-IV): sequencing the most valuable type-strain genomes for metagenomic binning, comparative biology and taxonomic classification.</title>
        <authorList>
            <person name="Goeker M."/>
        </authorList>
    </citation>
    <scope>NUCLEOTIDE SEQUENCE [LARGE SCALE GENOMIC DNA]</scope>
    <source>
        <strain evidence="5 6">DSM 101727</strain>
    </source>
</reference>
<dbReference type="OrthoDB" id="3682216at2"/>
<dbReference type="Proteomes" id="UP000294257">
    <property type="component" value="Unassembled WGS sequence"/>
</dbReference>
<keyword evidence="2" id="KW-0175">Coiled coil</keyword>
<dbReference type="InterPro" id="IPR038332">
    <property type="entry name" value="PPE_sf"/>
</dbReference>
<dbReference type="Gene3D" id="1.20.1260.20">
    <property type="entry name" value="PPE superfamily"/>
    <property type="match status" value="1"/>
</dbReference>
<organism evidence="5 6">
    <name type="scientific">Herbihabitans rhizosphaerae</name>
    <dbReference type="NCBI Taxonomy" id="1872711"/>
    <lineage>
        <taxon>Bacteria</taxon>
        <taxon>Bacillati</taxon>
        <taxon>Actinomycetota</taxon>
        <taxon>Actinomycetes</taxon>
        <taxon>Pseudonocardiales</taxon>
        <taxon>Pseudonocardiaceae</taxon>
        <taxon>Herbihabitans</taxon>
    </lineage>
</organism>
<evidence type="ECO:0000313" key="5">
    <source>
        <dbReference type="EMBL" id="RZS41356.1"/>
    </source>
</evidence>
<comment type="similarity">
    <text evidence="1">Belongs to the mycobacterial PPE family.</text>
</comment>
<name>A0A4Q7KXH9_9PSEU</name>
<protein>
    <submittedName>
        <fullName evidence="5">PPE-repeat protein</fullName>
    </submittedName>
</protein>
<evidence type="ECO:0000256" key="1">
    <source>
        <dbReference type="ARBA" id="ARBA00010652"/>
    </source>
</evidence>
<evidence type="ECO:0000259" key="4">
    <source>
        <dbReference type="Pfam" id="PF00823"/>
    </source>
</evidence>
<dbReference type="Pfam" id="PF00823">
    <property type="entry name" value="PPE"/>
    <property type="match status" value="1"/>
</dbReference>
<dbReference type="SUPFAM" id="SSF140459">
    <property type="entry name" value="PE/PPE dimer-like"/>
    <property type="match status" value="1"/>
</dbReference>
<feature type="coiled-coil region" evidence="2">
    <location>
        <begin position="138"/>
        <end position="165"/>
    </location>
</feature>
<feature type="compositionally biased region" description="Gly residues" evidence="3">
    <location>
        <begin position="325"/>
        <end position="361"/>
    </location>
</feature>
<feature type="compositionally biased region" description="Gly residues" evidence="3">
    <location>
        <begin position="198"/>
        <end position="209"/>
    </location>
</feature>
<feature type="region of interest" description="Disordered" evidence="3">
    <location>
        <begin position="190"/>
        <end position="433"/>
    </location>
</feature>
<gene>
    <name evidence="5" type="ORF">EV193_103679</name>
</gene>
<accession>A0A4Q7KXH9</accession>